<dbReference type="UniPathway" id="UPA00148"/>
<proteinExistence type="inferred from homology"/>
<dbReference type="GO" id="GO:0009236">
    <property type="term" value="P:cobalamin biosynthetic process"/>
    <property type="evidence" value="ECO:0007669"/>
    <property type="project" value="UniProtKB-UniPathway"/>
</dbReference>
<evidence type="ECO:0000256" key="4">
    <source>
        <dbReference type="ARBA" id="ARBA00023235"/>
    </source>
</evidence>
<comment type="similarity">
    <text evidence="2">Belongs to the CobH/CbiC family.</text>
</comment>
<dbReference type="EMBL" id="FAXA01000391">
    <property type="protein sequence ID" value="CUV03333.1"/>
    <property type="molecule type" value="Genomic_DNA"/>
</dbReference>
<evidence type="ECO:0000313" key="6">
    <source>
        <dbReference type="EMBL" id="CUV03333.1"/>
    </source>
</evidence>
<dbReference type="SUPFAM" id="SSF63965">
    <property type="entry name" value="Precorrin-8X methylmutase CbiC/CobH"/>
    <property type="match status" value="1"/>
</dbReference>
<evidence type="ECO:0000259" key="5">
    <source>
        <dbReference type="Pfam" id="PF02570"/>
    </source>
</evidence>
<dbReference type="GO" id="GO:0016993">
    <property type="term" value="F:precorrin-8X methylmutase activity"/>
    <property type="evidence" value="ECO:0007669"/>
    <property type="project" value="UniProtKB-EC"/>
</dbReference>
<name>A0A161JVM2_9ZZZZ</name>
<comment type="pathway">
    <text evidence="1">Cofactor biosynthesis; adenosylcobalamin biosynthesis.</text>
</comment>
<accession>A0A161JVM2</accession>
<evidence type="ECO:0000256" key="2">
    <source>
        <dbReference type="ARBA" id="ARBA00009774"/>
    </source>
</evidence>
<sequence length="216" mass="22554">MSLVEKYALLPDEIDRRSIKVVEASLPLLDGLTPEERYVICRIVRAEGDPEIAKTVGFSPGAVEKGIAAIKAKAAVVTDVRMVEVGISKALLSKCGINTHCQIDTPNTAERAKSDGTTRSVAAIRELTPHLNGAIAVVGNAPTALLALLDMITSGEVSPSLVIGMPVGFIACAESKAELAKVDVPYISIWERRGGSSAAAATVNALLGLALQEVAL</sequence>
<evidence type="ECO:0000256" key="3">
    <source>
        <dbReference type="ARBA" id="ARBA00022573"/>
    </source>
</evidence>
<dbReference type="InterPro" id="IPR036588">
    <property type="entry name" value="CobH/CbiC_sf"/>
</dbReference>
<reference evidence="6" key="1">
    <citation type="submission" date="2015-10" db="EMBL/GenBank/DDBJ databases">
        <authorList>
            <person name="Gilbert D.G."/>
        </authorList>
    </citation>
    <scope>NUCLEOTIDE SEQUENCE</scope>
</reference>
<dbReference type="PANTHER" id="PTHR43588">
    <property type="entry name" value="COBALT-PRECORRIN-8 METHYLMUTASE"/>
    <property type="match status" value="1"/>
</dbReference>
<evidence type="ECO:0000256" key="1">
    <source>
        <dbReference type="ARBA" id="ARBA00004953"/>
    </source>
</evidence>
<dbReference type="Gene3D" id="3.40.50.10230">
    <property type="entry name" value="Cobalamin biosynthesis CobH/CbiC, precorrin-8X methylmutase"/>
    <property type="match status" value="1"/>
</dbReference>
<organism evidence="6">
    <name type="scientific">hydrothermal vent metagenome</name>
    <dbReference type="NCBI Taxonomy" id="652676"/>
    <lineage>
        <taxon>unclassified sequences</taxon>
        <taxon>metagenomes</taxon>
        <taxon>ecological metagenomes</taxon>
    </lineage>
</organism>
<keyword evidence="4 6" id="KW-0413">Isomerase</keyword>
<keyword evidence="3" id="KW-0169">Cobalamin biosynthesis</keyword>
<protein>
    <submittedName>
        <fullName evidence="6">Cobalt-precorrin-8x methylmutase</fullName>
        <ecNumber evidence="6">5.4.99.61</ecNumber>
    </submittedName>
</protein>
<feature type="domain" description="Cobalamin biosynthesis precorrin-8X methylmutase CobH/CbiC" evidence="5">
    <location>
        <begin position="13"/>
        <end position="207"/>
    </location>
</feature>
<dbReference type="EC" id="5.4.99.61" evidence="6"/>
<dbReference type="PANTHER" id="PTHR43588:SF1">
    <property type="entry name" value="COBALT-PRECORRIN-8 METHYLMUTASE"/>
    <property type="match status" value="1"/>
</dbReference>
<dbReference type="Pfam" id="PF02570">
    <property type="entry name" value="CbiC"/>
    <property type="match status" value="1"/>
</dbReference>
<dbReference type="AlphaFoldDB" id="A0A161JVM2"/>
<dbReference type="InterPro" id="IPR003722">
    <property type="entry name" value="Cbl_synth_CobH/CbiC"/>
</dbReference>
<gene>
    <name evidence="6" type="ORF">MGWOODY_Clf181</name>
</gene>